<accession>A0ABR6RVI0</accession>
<keyword evidence="2" id="KW-1185">Reference proteome</keyword>
<proteinExistence type="predicted"/>
<comment type="caution">
    <text evidence="1">The sequence shown here is derived from an EMBL/GenBank/DDBJ whole genome shotgun (WGS) entry which is preliminary data.</text>
</comment>
<organism evidence="1 2">
    <name type="scientific">Kluyvera sichuanensis</name>
    <dbReference type="NCBI Taxonomy" id="2725494"/>
    <lineage>
        <taxon>Bacteria</taxon>
        <taxon>Pseudomonadati</taxon>
        <taxon>Pseudomonadota</taxon>
        <taxon>Gammaproteobacteria</taxon>
        <taxon>Enterobacterales</taxon>
        <taxon>Enterobacteriaceae</taxon>
        <taxon>Kluyvera</taxon>
    </lineage>
</organism>
<dbReference type="SUPFAM" id="SSF52540">
    <property type="entry name" value="P-loop containing nucleoside triphosphate hydrolases"/>
    <property type="match status" value="1"/>
</dbReference>
<protein>
    <recommendedName>
        <fullName evidence="3">MarR family transcriptional regulator</fullName>
    </recommendedName>
</protein>
<gene>
    <name evidence="1" type="ORF">HII27_15610</name>
</gene>
<dbReference type="Proteomes" id="UP000607331">
    <property type="component" value="Unassembled WGS sequence"/>
</dbReference>
<dbReference type="Gene3D" id="3.40.50.300">
    <property type="entry name" value="P-loop containing nucleotide triphosphate hydrolases"/>
    <property type="match status" value="1"/>
</dbReference>
<evidence type="ECO:0008006" key="3">
    <source>
        <dbReference type="Google" id="ProtNLM"/>
    </source>
</evidence>
<reference evidence="1 2" key="1">
    <citation type="submission" date="2020-04" db="EMBL/GenBank/DDBJ databases">
        <title>The draft genome of Kluyvera sichuanensis strain SCKS090646.</title>
        <authorList>
            <person name="Wei L."/>
            <person name="Liu L."/>
            <person name="Feng Y."/>
            <person name="Zong Z."/>
        </authorList>
    </citation>
    <scope>NUCLEOTIDE SEQUENCE [LARGE SCALE GENOMIC DNA]</scope>
    <source>
        <strain evidence="1 2">090646</strain>
    </source>
</reference>
<sequence length="647" mass="74173">MNALDTDNISTAFNSILRADYISLDNIKELSLLEDYFIDYFGILNGLLQKQDNFISGRRGTGKTTNLLRGYYECLKSISPELKGTTSLLGTKKVLPIFIDLSTCIDIFDSTSDLELIEIHFIRQIIDSLKKQLALMYNEKHLILFKKENPALDDLDYIEKILVEGITISTSRKVEENNQHKHKADVNLSAKADFTKAEISAGITDSVEKSTNSSHTKIKGLNVQDFLNKISQIKNKAKLDAIYIFLDEYSDLNSESQNKFSSLLKSFLGSRIGMFFKVGVITDRYDFGEKIIIGRDIFAIPLDFNEYVERFDGAIAGINKMQVFVEQLINKRIDKFCPNLKFTDIFKGNREEIFYRITRETLGVSRTIGIILQNAFIQARANSHDHKIGLAEINYGITCARKTYQKQFTGSSKKGLIPPFNMDIWNSIIEKALQEKNKFPDRAASHLMIDPSRRDYLNVLCENFMLHFISENVVSKHGGSYNLYAIDYDVCLENNIKYANKKDDYTPIRFIYDEVLAKYDPYFVKTKRKSYKCPACNKIYDETELIKVKIKRCFEDDEKLIEIIHQDAPVTHGNFAEVEIKILGLITQLTFDEAMTAREIADAVGCTRQKISAWGGRVLEREGHIRIDKNRKPHRYYASDLDESSSE</sequence>
<dbReference type="EMBL" id="JABBJF010000015">
    <property type="protein sequence ID" value="MBC1187138.1"/>
    <property type="molecule type" value="Genomic_DNA"/>
</dbReference>
<name>A0ABR6RVI0_9ENTR</name>
<dbReference type="InterPro" id="IPR027417">
    <property type="entry name" value="P-loop_NTPase"/>
</dbReference>
<evidence type="ECO:0000313" key="1">
    <source>
        <dbReference type="EMBL" id="MBC1187138.1"/>
    </source>
</evidence>
<dbReference type="RefSeq" id="WP_185668752.1">
    <property type="nucleotide sequence ID" value="NZ_JABBJF010000015.1"/>
</dbReference>
<evidence type="ECO:0000313" key="2">
    <source>
        <dbReference type="Proteomes" id="UP000607331"/>
    </source>
</evidence>